<dbReference type="Proteomes" id="UP000315295">
    <property type="component" value="Unassembled WGS sequence"/>
</dbReference>
<name>A0A540NLU8_MALBA</name>
<evidence type="ECO:0000313" key="2">
    <source>
        <dbReference type="Proteomes" id="UP000315295"/>
    </source>
</evidence>
<sequence>MAAKAQPSWWSLDVVTVEEKGGRAEDEVIADSPCTRRRRLAGWVGGTLKIQLNGWRGWGMKHCWAGFELFIYF</sequence>
<comment type="caution">
    <text evidence="1">The sequence shown here is derived from an EMBL/GenBank/DDBJ whole genome shotgun (WGS) entry which is preliminary data.</text>
</comment>
<reference evidence="1 2" key="1">
    <citation type="journal article" date="2019" name="G3 (Bethesda)">
        <title>Sequencing of a Wild Apple (Malus baccata) Genome Unravels the Differences Between Cultivated and Wild Apple Species Regarding Disease Resistance and Cold Tolerance.</title>
        <authorList>
            <person name="Chen X."/>
        </authorList>
    </citation>
    <scope>NUCLEOTIDE SEQUENCE [LARGE SCALE GENOMIC DNA]</scope>
    <source>
        <strain evidence="2">cv. Shandingzi</strain>
        <tissue evidence="1">Leaves</tissue>
    </source>
</reference>
<protein>
    <submittedName>
        <fullName evidence="1">Uncharacterized protein</fullName>
    </submittedName>
</protein>
<organism evidence="1 2">
    <name type="scientific">Malus baccata</name>
    <name type="common">Siberian crab apple</name>
    <name type="synonym">Pyrus baccata</name>
    <dbReference type="NCBI Taxonomy" id="106549"/>
    <lineage>
        <taxon>Eukaryota</taxon>
        <taxon>Viridiplantae</taxon>
        <taxon>Streptophyta</taxon>
        <taxon>Embryophyta</taxon>
        <taxon>Tracheophyta</taxon>
        <taxon>Spermatophyta</taxon>
        <taxon>Magnoliopsida</taxon>
        <taxon>eudicotyledons</taxon>
        <taxon>Gunneridae</taxon>
        <taxon>Pentapetalae</taxon>
        <taxon>rosids</taxon>
        <taxon>fabids</taxon>
        <taxon>Rosales</taxon>
        <taxon>Rosaceae</taxon>
        <taxon>Amygdaloideae</taxon>
        <taxon>Maleae</taxon>
        <taxon>Malus</taxon>
    </lineage>
</organism>
<proteinExistence type="predicted"/>
<dbReference type="AlphaFoldDB" id="A0A540NLU8"/>
<evidence type="ECO:0000313" key="1">
    <source>
        <dbReference type="EMBL" id="TQE11995.1"/>
    </source>
</evidence>
<gene>
    <name evidence="1" type="ORF">C1H46_002389</name>
</gene>
<keyword evidence="2" id="KW-1185">Reference proteome</keyword>
<accession>A0A540NLU8</accession>
<dbReference type="EMBL" id="VIEB01000024">
    <property type="protein sequence ID" value="TQE11995.1"/>
    <property type="molecule type" value="Genomic_DNA"/>
</dbReference>